<dbReference type="PANTHER" id="PTHR33365">
    <property type="entry name" value="YALI0B05434P"/>
    <property type="match status" value="1"/>
</dbReference>
<evidence type="ECO:0000256" key="1">
    <source>
        <dbReference type="ARBA" id="ARBA00004685"/>
    </source>
</evidence>
<dbReference type="GO" id="GO:0043386">
    <property type="term" value="P:mycotoxin biosynthetic process"/>
    <property type="evidence" value="ECO:0007669"/>
    <property type="project" value="InterPro"/>
</dbReference>
<dbReference type="STRING" id="97972.A0A2V1DI07"/>
<gene>
    <name evidence="4" type="ORF">DM02DRAFT_686755</name>
</gene>
<dbReference type="Proteomes" id="UP000244855">
    <property type="component" value="Unassembled WGS sequence"/>
</dbReference>
<accession>A0A2V1DI07</accession>
<evidence type="ECO:0000313" key="5">
    <source>
        <dbReference type="Proteomes" id="UP000244855"/>
    </source>
</evidence>
<dbReference type="PANTHER" id="PTHR33365:SF4">
    <property type="entry name" value="CYCLOCHLOROTINE BIOSYNTHESIS PROTEIN O"/>
    <property type="match status" value="1"/>
</dbReference>
<evidence type="ECO:0000256" key="3">
    <source>
        <dbReference type="SAM" id="MobiDB-lite"/>
    </source>
</evidence>
<name>A0A2V1DI07_9PLEO</name>
<dbReference type="EMBL" id="KZ805452">
    <property type="protein sequence ID" value="PVH96869.1"/>
    <property type="molecule type" value="Genomic_DNA"/>
</dbReference>
<proteinExistence type="inferred from homology"/>
<evidence type="ECO:0000256" key="2">
    <source>
        <dbReference type="ARBA" id="ARBA00035112"/>
    </source>
</evidence>
<sequence>MIKFFSIISVTVIVYLAGWFSRLGFEYQCLKMVQVAQMPPTGTHELRFAVVPDTHKHKDISKISQKKIFWNNHTFNVDKNDKTSQAAWGAYFSSNSFSMTIHLFPLLKLWAGFITLNADAVRHAGLPKSTVVRGRQMYSIAAYHQLHCVHVIRYAWGELKSKGPSVLEEMYPGLESLAEGYTVEGHVSHCLDMIRQALECHADPTLEPMMSDDGVTSGGTLASGWGGTPHLCRDFSALTKWVDAPEQFPIPSVEAFSSAFSGAAHDHHDGHEHHGQHKHEHHEK</sequence>
<comment type="pathway">
    <text evidence="1">Mycotoxin biosynthesis.</text>
</comment>
<dbReference type="OrthoDB" id="3687641at2759"/>
<feature type="compositionally biased region" description="Basic residues" evidence="3">
    <location>
        <begin position="274"/>
        <end position="284"/>
    </location>
</feature>
<dbReference type="AlphaFoldDB" id="A0A2V1DI07"/>
<protein>
    <submittedName>
        <fullName evidence="4">Uncharacterized protein</fullName>
    </submittedName>
</protein>
<evidence type="ECO:0000313" key="4">
    <source>
        <dbReference type="EMBL" id="PVH96869.1"/>
    </source>
</evidence>
<keyword evidence="5" id="KW-1185">Reference proteome</keyword>
<feature type="region of interest" description="Disordered" evidence="3">
    <location>
        <begin position="263"/>
        <end position="284"/>
    </location>
</feature>
<organism evidence="4 5">
    <name type="scientific">Periconia macrospinosa</name>
    <dbReference type="NCBI Taxonomy" id="97972"/>
    <lineage>
        <taxon>Eukaryota</taxon>
        <taxon>Fungi</taxon>
        <taxon>Dikarya</taxon>
        <taxon>Ascomycota</taxon>
        <taxon>Pezizomycotina</taxon>
        <taxon>Dothideomycetes</taxon>
        <taxon>Pleosporomycetidae</taxon>
        <taxon>Pleosporales</taxon>
        <taxon>Massarineae</taxon>
        <taxon>Periconiaceae</taxon>
        <taxon>Periconia</taxon>
    </lineage>
</organism>
<comment type="similarity">
    <text evidence="2">Belongs to the ustYa family.</text>
</comment>
<dbReference type="InterPro" id="IPR021765">
    <property type="entry name" value="UstYa-like"/>
</dbReference>
<feature type="compositionally biased region" description="Basic and acidic residues" evidence="3">
    <location>
        <begin position="264"/>
        <end position="273"/>
    </location>
</feature>
<reference evidence="4 5" key="1">
    <citation type="journal article" date="2018" name="Sci. Rep.">
        <title>Comparative genomics provides insights into the lifestyle and reveals functional heterogeneity of dark septate endophytic fungi.</title>
        <authorList>
            <person name="Knapp D.G."/>
            <person name="Nemeth J.B."/>
            <person name="Barry K."/>
            <person name="Hainaut M."/>
            <person name="Henrissat B."/>
            <person name="Johnson J."/>
            <person name="Kuo A."/>
            <person name="Lim J.H.P."/>
            <person name="Lipzen A."/>
            <person name="Nolan M."/>
            <person name="Ohm R.A."/>
            <person name="Tamas L."/>
            <person name="Grigoriev I.V."/>
            <person name="Spatafora J.W."/>
            <person name="Nagy L.G."/>
            <person name="Kovacs G.M."/>
        </authorList>
    </citation>
    <scope>NUCLEOTIDE SEQUENCE [LARGE SCALE GENOMIC DNA]</scope>
    <source>
        <strain evidence="4 5">DSE2036</strain>
    </source>
</reference>
<dbReference type="Pfam" id="PF11807">
    <property type="entry name" value="UstYa"/>
    <property type="match status" value="1"/>
</dbReference>